<proteinExistence type="inferred from homology"/>
<feature type="transmembrane region" description="Helical" evidence="10">
    <location>
        <begin position="269"/>
        <end position="292"/>
    </location>
</feature>
<evidence type="ECO:0000256" key="11">
    <source>
        <dbReference type="SAM" id="Coils"/>
    </source>
</evidence>
<evidence type="ECO:0000259" key="12">
    <source>
        <dbReference type="Pfam" id="PF00999"/>
    </source>
</evidence>
<dbReference type="PANTHER" id="PTHR10110">
    <property type="entry name" value="SODIUM/HYDROGEN EXCHANGER"/>
    <property type="match status" value="1"/>
</dbReference>
<dbReference type="InterPro" id="IPR018422">
    <property type="entry name" value="Cation/H_exchanger_CPA1"/>
</dbReference>
<feature type="coiled-coil region" evidence="11">
    <location>
        <begin position="415"/>
        <end position="454"/>
    </location>
</feature>
<dbReference type="GO" id="GO:0051453">
    <property type="term" value="P:regulation of intracellular pH"/>
    <property type="evidence" value="ECO:0007669"/>
    <property type="project" value="TreeGrafter"/>
</dbReference>
<dbReference type="RefSeq" id="WP_073016436.1">
    <property type="nucleotide sequence ID" value="NZ_FQXU01000003.1"/>
</dbReference>
<feature type="transmembrane region" description="Helical" evidence="10">
    <location>
        <begin position="391"/>
        <end position="413"/>
    </location>
</feature>
<dbReference type="Pfam" id="PF00999">
    <property type="entry name" value="Na_H_Exchanger"/>
    <property type="match status" value="1"/>
</dbReference>
<keyword evidence="2 10" id="KW-0813">Transport</keyword>
<evidence type="ECO:0000256" key="3">
    <source>
        <dbReference type="ARBA" id="ARBA00022475"/>
    </source>
</evidence>
<keyword evidence="7 10" id="KW-0406">Ion transport</keyword>
<evidence type="ECO:0000313" key="14">
    <source>
        <dbReference type="Proteomes" id="UP000184241"/>
    </source>
</evidence>
<feature type="transmembrane region" description="Helical" evidence="10">
    <location>
        <begin position="239"/>
        <end position="257"/>
    </location>
</feature>
<organism evidence="13 14">
    <name type="scientific">Clostridium intestinale DSM 6191</name>
    <dbReference type="NCBI Taxonomy" id="1121320"/>
    <lineage>
        <taxon>Bacteria</taxon>
        <taxon>Bacillati</taxon>
        <taxon>Bacillota</taxon>
        <taxon>Clostridia</taxon>
        <taxon>Eubacteriales</taxon>
        <taxon>Clostridiaceae</taxon>
        <taxon>Clostridium</taxon>
    </lineage>
</organism>
<name>A0A1M5UIX7_9CLOT</name>
<evidence type="ECO:0000256" key="9">
    <source>
        <dbReference type="ARBA" id="ARBA00023201"/>
    </source>
</evidence>
<comment type="subcellular location">
    <subcellularLocation>
        <location evidence="1 10">Cell membrane</location>
        <topology evidence="1 10">Multi-pass membrane protein</topology>
    </subcellularLocation>
</comment>
<feature type="transmembrane region" description="Helical" evidence="10">
    <location>
        <begin position="155"/>
        <end position="176"/>
    </location>
</feature>
<keyword evidence="11" id="KW-0175">Coiled coil</keyword>
<dbReference type="GO" id="GO:0098719">
    <property type="term" value="P:sodium ion import across plasma membrane"/>
    <property type="evidence" value="ECO:0007669"/>
    <property type="project" value="TreeGrafter"/>
</dbReference>
<keyword evidence="9 10" id="KW-0739">Sodium transport</keyword>
<feature type="transmembrane region" description="Helical" evidence="10">
    <location>
        <begin position="312"/>
        <end position="333"/>
    </location>
</feature>
<comment type="function">
    <text evidence="10">Na(+)/H(+) antiporter that extrudes sodium in exchange for external protons.</text>
</comment>
<reference evidence="13 14" key="1">
    <citation type="submission" date="2016-11" db="EMBL/GenBank/DDBJ databases">
        <authorList>
            <person name="Jaros S."/>
            <person name="Januszkiewicz K."/>
            <person name="Wedrychowicz H."/>
        </authorList>
    </citation>
    <scope>NUCLEOTIDE SEQUENCE [LARGE SCALE GENOMIC DNA]</scope>
    <source>
        <strain evidence="13 14">DSM 6191</strain>
    </source>
</reference>
<sequence length="677" mass="77155">MDLLMIILLLMVCLLISNIISHYIPSIPTALIQIALGVILSFIFKHNSIEIEEEWFFLLFVAPLLYNDGKSFPRGELWKMRRSILGNSVVLVLLTTVGGGYFIHWMIPSIPLAGAFALAAILSPTDPVAVNGIAKRIHIPEEVLNLVRGESLINDASGIVAFNYAIVAVLTGYFSLKEAVLNFSYIFLAGAVLGLIFALIMTIIRFTLHKKGINDVVFHSLLQILAPFGIFIVTENFFHASGVIAVVVAGVFHSIINEKIEIRIAEEQVLTENIWSIILFVLNGSVFLLLGLNIPPSMIEIISSPNIGNLKAFGYVIAIGLAILIIRFAWSYLSTYYEYHLNKENTTEEPDVKISLLTTLTGVRGTVTMVGVLSIPLFLNNGQVFPERSLILFLTAGIILFTLILATVFLPILCKENLVQNKNANKDDLSEAKNRLLLASIKAIEDEINEKNEDVAYELINEYKHSFYNPSSEHEGIEMRASENQQKMAEIRLIALNAERNYVYKLMEECEWDEDIFNAFERSFDYREEALLTNARQDTIFLMRKIMRRSKHFYGNKFRRKDSQRKSLELVKDIQLKAFEKAIEALEAYRKSDESAKFTHKVILDYKGMINRFNGGIVKYSEEDLEQKEELRIKAMDLERCEIRKMYESGEITREQSKELRRYINYIESVILYKHVE</sequence>
<dbReference type="Proteomes" id="UP000184241">
    <property type="component" value="Unassembled WGS sequence"/>
</dbReference>
<evidence type="ECO:0000256" key="10">
    <source>
        <dbReference type="RuleBase" id="RU366002"/>
    </source>
</evidence>
<dbReference type="InterPro" id="IPR004705">
    <property type="entry name" value="Cation/H_exchanger_CPA1_bac"/>
</dbReference>
<dbReference type="PANTHER" id="PTHR10110:SF86">
    <property type="entry name" value="SODIUM_HYDROGEN EXCHANGER 7"/>
    <property type="match status" value="1"/>
</dbReference>
<keyword evidence="6 10" id="KW-0915">Sodium</keyword>
<keyword evidence="4 10" id="KW-0812">Transmembrane</keyword>
<dbReference type="AlphaFoldDB" id="A0A1M5UIX7"/>
<comment type="similarity">
    <text evidence="10">Belongs to the monovalent cation:proton antiporter 1 (CPA1) transporter (TC 2.A.36) family.</text>
</comment>
<gene>
    <name evidence="13" type="ORF">SAMN02745941_00541</name>
</gene>
<dbReference type="GO" id="GO:0015385">
    <property type="term" value="F:sodium:proton antiporter activity"/>
    <property type="evidence" value="ECO:0007669"/>
    <property type="project" value="InterPro"/>
</dbReference>
<dbReference type="GO" id="GO:0005886">
    <property type="term" value="C:plasma membrane"/>
    <property type="evidence" value="ECO:0007669"/>
    <property type="project" value="UniProtKB-SubCell"/>
</dbReference>
<evidence type="ECO:0000256" key="6">
    <source>
        <dbReference type="ARBA" id="ARBA00023053"/>
    </source>
</evidence>
<feature type="transmembrane region" description="Helical" evidence="10">
    <location>
        <begin position="113"/>
        <end position="134"/>
    </location>
</feature>
<feature type="domain" description="Cation/H+ exchanger transmembrane" evidence="12">
    <location>
        <begin position="12"/>
        <end position="415"/>
    </location>
</feature>
<keyword evidence="8 10" id="KW-0472">Membrane</keyword>
<protein>
    <submittedName>
        <fullName evidence="13">Monovalent cation:H+ antiporter, CPA1 family</fullName>
    </submittedName>
</protein>
<feature type="transmembrane region" description="Helical" evidence="10">
    <location>
        <begin position="182"/>
        <end position="204"/>
    </location>
</feature>
<evidence type="ECO:0000313" key="13">
    <source>
        <dbReference type="EMBL" id="SHH62870.1"/>
    </source>
</evidence>
<feature type="transmembrane region" description="Helical" evidence="10">
    <location>
        <begin position="6"/>
        <end position="24"/>
    </location>
</feature>
<feature type="transmembrane region" description="Helical" evidence="10">
    <location>
        <begin position="84"/>
        <end position="107"/>
    </location>
</feature>
<feature type="transmembrane region" description="Helical" evidence="10">
    <location>
        <begin position="216"/>
        <end position="233"/>
    </location>
</feature>
<evidence type="ECO:0000256" key="5">
    <source>
        <dbReference type="ARBA" id="ARBA00022989"/>
    </source>
</evidence>
<evidence type="ECO:0000256" key="8">
    <source>
        <dbReference type="ARBA" id="ARBA00023136"/>
    </source>
</evidence>
<evidence type="ECO:0000256" key="1">
    <source>
        <dbReference type="ARBA" id="ARBA00004651"/>
    </source>
</evidence>
<evidence type="ECO:0000256" key="4">
    <source>
        <dbReference type="ARBA" id="ARBA00022692"/>
    </source>
</evidence>
<dbReference type="InterPro" id="IPR006153">
    <property type="entry name" value="Cation/H_exchanger_TM"/>
</dbReference>
<dbReference type="GO" id="GO:0015386">
    <property type="term" value="F:potassium:proton antiporter activity"/>
    <property type="evidence" value="ECO:0007669"/>
    <property type="project" value="TreeGrafter"/>
</dbReference>
<feature type="transmembrane region" description="Helical" evidence="10">
    <location>
        <begin position="354"/>
        <end position="379"/>
    </location>
</feature>
<dbReference type="NCBIfam" id="TIGR00831">
    <property type="entry name" value="a_cpa1"/>
    <property type="match status" value="1"/>
</dbReference>
<keyword evidence="5 10" id="KW-1133">Transmembrane helix</keyword>
<dbReference type="EMBL" id="FQXU01000003">
    <property type="protein sequence ID" value="SHH62870.1"/>
    <property type="molecule type" value="Genomic_DNA"/>
</dbReference>
<dbReference type="Gene3D" id="6.10.140.1330">
    <property type="match status" value="1"/>
</dbReference>
<accession>A0A1M5UIX7</accession>
<keyword evidence="3 10" id="KW-1003">Cell membrane</keyword>
<keyword evidence="10" id="KW-0050">Antiport</keyword>
<evidence type="ECO:0000256" key="7">
    <source>
        <dbReference type="ARBA" id="ARBA00023065"/>
    </source>
</evidence>
<evidence type="ECO:0000256" key="2">
    <source>
        <dbReference type="ARBA" id="ARBA00022448"/>
    </source>
</evidence>